<evidence type="ECO:0000313" key="2">
    <source>
        <dbReference type="Proteomes" id="UP000199727"/>
    </source>
</evidence>
<organism evidence="1 2">
    <name type="scientific">Cryptococcus neoformans Tu259-1</name>
    <dbReference type="NCBI Taxonomy" id="1230072"/>
    <lineage>
        <taxon>Eukaryota</taxon>
        <taxon>Fungi</taxon>
        <taxon>Dikarya</taxon>
        <taxon>Basidiomycota</taxon>
        <taxon>Agaricomycotina</taxon>
        <taxon>Tremellomycetes</taxon>
        <taxon>Tremellales</taxon>
        <taxon>Cryptococcaceae</taxon>
        <taxon>Cryptococcus</taxon>
        <taxon>Cryptococcus neoformans species complex</taxon>
    </lineage>
</organism>
<gene>
    <name evidence="1" type="ORF">C361_06479</name>
</gene>
<dbReference type="OrthoDB" id="7289984at2759"/>
<dbReference type="PRINTS" id="PR00081">
    <property type="entry name" value="GDHRDH"/>
</dbReference>
<sequence>MSAFQPQSVLVVGASRGLGLALVKHYASVIHPSNVFATVRGSAPSDTFPKGVRIIEGVDCSKEDCGQMVVDGLQGASVDLVAYVAGVLKPESIENLSWKDEMLMYSVCSIAPVFVVKSLLFASSLSPSAKILFLTSEAGSVTLRTESEGGGAFGHHGSKAAANMVGHLLSYDLKERGIPIAMVHPGFLKTDMTKNAGMEEFYDKMGAITPEEAAKPLADFADKLDLSMSGKFWAPLGARGIGNAEEVLGKKVLDKPGPLEIPW</sequence>
<dbReference type="GO" id="GO:0016616">
    <property type="term" value="F:oxidoreductase activity, acting on the CH-OH group of donors, NAD or NADP as acceptor"/>
    <property type="evidence" value="ECO:0007669"/>
    <property type="project" value="TreeGrafter"/>
</dbReference>
<dbReference type="Proteomes" id="UP000199727">
    <property type="component" value="Unassembled WGS sequence"/>
</dbReference>
<dbReference type="Pfam" id="PF00106">
    <property type="entry name" value="adh_short"/>
    <property type="match status" value="1"/>
</dbReference>
<dbReference type="InterPro" id="IPR002347">
    <property type="entry name" value="SDR_fam"/>
</dbReference>
<name>A0A854Q2X4_CRYNE</name>
<protein>
    <submittedName>
        <fullName evidence="1">Cytoplasmic protein</fullName>
    </submittedName>
</protein>
<dbReference type="InterPro" id="IPR052184">
    <property type="entry name" value="SDR_enzymes"/>
</dbReference>
<accession>A0A854Q2X4</accession>
<dbReference type="PANTHER" id="PTHR45458:SF2">
    <property type="entry name" value="OXIDOREDUCTASE, SHORT CHAIN DEHYDROGENASE_REDUCTASE FAMILY SUPERFAMILY (AFU_ORTHOLOGUE AFUA_3G13450)"/>
    <property type="match status" value="1"/>
</dbReference>
<reference evidence="1 2" key="1">
    <citation type="submission" date="2017-06" db="EMBL/GenBank/DDBJ databases">
        <title>Global population genomics of the pathogenic fungus Cryptococcus neoformans var. grubii.</title>
        <authorList>
            <person name="Cuomo C."/>
            <person name="Litvintseva A."/>
            <person name="Chen Y."/>
            <person name="Young S."/>
            <person name="Zeng Q."/>
            <person name="Chapman S."/>
            <person name="Gujja S."/>
            <person name="Saif S."/>
            <person name="Birren B."/>
        </authorList>
    </citation>
    <scope>NUCLEOTIDE SEQUENCE [LARGE SCALE GENOMIC DNA]</scope>
    <source>
        <strain evidence="1 2">Tu259-1</strain>
    </source>
</reference>
<dbReference type="AlphaFoldDB" id="A0A854Q2X4"/>
<dbReference type="PANTHER" id="PTHR45458">
    <property type="entry name" value="SHORT-CHAIN DEHYDROGENASE/REDUCTASE SDR"/>
    <property type="match status" value="1"/>
</dbReference>
<evidence type="ECO:0000313" key="1">
    <source>
        <dbReference type="EMBL" id="OXG11375.1"/>
    </source>
</evidence>
<dbReference type="EMBL" id="AMKT01000098">
    <property type="protein sequence ID" value="OXG11375.1"/>
    <property type="molecule type" value="Genomic_DNA"/>
</dbReference>
<comment type="caution">
    <text evidence="1">The sequence shown here is derived from an EMBL/GenBank/DDBJ whole genome shotgun (WGS) entry which is preliminary data.</text>
</comment>
<proteinExistence type="predicted"/>
<dbReference type="Gene3D" id="3.40.50.720">
    <property type="entry name" value="NAD(P)-binding Rossmann-like Domain"/>
    <property type="match status" value="1"/>
</dbReference>
<dbReference type="InterPro" id="IPR036291">
    <property type="entry name" value="NAD(P)-bd_dom_sf"/>
</dbReference>
<dbReference type="SUPFAM" id="SSF51735">
    <property type="entry name" value="NAD(P)-binding Rossmann-fold domains"/>
    <property type="match status" value="1"/>
</dbReference>